<dbReference type="Gene3D" id="3.40.50.300">
    <property type="entry name" value="P-loop containing nucleotide triphosphate hydrolases"/>
    <property type="match status" value="1"/>
</dbReference>
<dbReference type="Proteomes" id="UP000249645">
    <property type="component" value="Unassembled WGS sequence"/>
</dbReference>
<dbReference type="PANTHER" id="PTHR32114:SF2">
    <property type="entry name" value="ABC TRANSPORTER ABCH.3"/>
    <property type="match status" value="1"/>
</dbReference>
<dbReference type="PANTHER" id="PTHR32114">
    <property type="entry name" value="ABC TRANSPORTER ABCH.3"/>
    <property type="match status" value="1"/>
</dbReference>
<accession>A0A2W5ESN5</accession>
<dbReference type="InterPro" id="IPR027417">
    <property type="entry name" value="P-loop_NTPase"/>
</dbReference>
<sequence length="191" mass="22421">MLPRRLTIQGLYSYQEKQIIDFSTLTNAGLFGIFGAVGSGKSSILEAIGFALYGKTERLNDRENRNYNMMNLKSSELLIDFEFEHYDHSIYRYTVKGKRNSRRFEDVKTYERNAYKLENEEWIPLESNDASNVLGLSYDNFRRTIIIPQGKFQEFLQLGDKDRTKMMMEIFHLHKYDLSSNVGILEKENDL</sequence>
<dbReference type="AlphaFoldDB" id="A0A2W5ESN5"/>
<dbReference type="Pfam" id="PF13476">
    <property type="entry name" value="AAA_23"/>
    <property type="match status" value="1"/>
</dbReference>
<comment type="caution">
    <text evidence="2">The sequence shown here is derived from an EMBL/GenBank/DDBJ whole genome shotgun (WGS) entry which is preliminary data.</text>
</comment>
<reference evidence="2 3" key="1">
    <citation type="submission" date="2017-11" db="EMBL/GenBank/DDBJ databases">
        <title>Infants hospitalized years apart are colonized by the same room-sourced microbial strains.</title>
        <authorList>
            <person name="Brooks B."/>
            <person name="Olm M.R."/>
            <person name="Firek B.A."/>
            <person name="Baker R."/>
            <person name="Thomas B.C."/>
            <person name="Morowitz M.J."/>
            <person name="Banfield J.F."/>
        </authorList>
    </citation>
    <scope>NUCLEOTIDE SEQUENCE [LARGE SCALE GENOMIC DNA]</scope>
    <source>
        <strain evidence="2">S2_009_000_R2_76</strain>
    </source>
</reference>
<evidence type="ECO:0000313" key="2">
    <source>
        <dbReference type="EMBL" id="PZP47041.1"/>
    </source>
</evidence>
<proteinExistence type="predicted"/>
<dbReference type="SUPFAM" id="SSF52540">
    <property type="entry name" value="P-loop containing nucleoside triphosphate hydrolases"/>
    <property type="match status" value="1"/>
</dbReference>
<evidence type="ECO:0000313" key="3">
    <source>
        <dbReference type="Proteomes" id="UP000249645"/>
    </source>
</evidence>
<protein>
    <submittedName>
        <fullName evidence="2">SMC family ATPase</fullName>
    </submittedName>
</protein>
<dbReference type="EMBL" id="QFOI01000205">
    <property type="protein sequence ID" value="PZP47041.1"/>
    <property type="molecule type" value="Genomic_DNA"/>
</dbReference>
<feature type="non-terminal residue" evidence="2">
    <location>
        <position position="191"/>
    </location>
</feature>
<dbReference type="InterPro" id="IPR038729">
    <property type="entry name" value="Rad50/SbcC_AAA"/>
</dbReference>
<dbReference type="GO" id="GO:0006302">
    <property type="term" value="P:double-strand break repair"/>
    <property type="evidence" value="ECO:0007669"/>
    <property type="project" value="InterPro"/>
</dbReference>
<dbReference type="GO" id="GO:0016887">
    <property type="term" value="F:ATP hydrolysis activity"/>
    <property type="evidence" value="ECO:0007669"/>
    <property type="project" value="InterPro"/>
</dbReference>
<name>A0A2W5ESN5_9SPHI</name>
<gene>
    <name evidence="2" type="ORF">DI598_11455</name>
</gene>
<evidence type="ECO:0000259" key="1">
    <source>
        <dbReference type="Pfam" id="PF13476"/>
    </source>
</evidence>
<organism evidence="2 3">
    <name type="scientific">Pseudopedobacter saltans</name>
    <dbReference type="NCBI Taxonomy" id="151895"/>
    <lineage>
        <taxon>Bacteria</taxon>
        <taxon>Pseudomonadati</taxon>
        <taxon>Bacteroidota</taxon>
        <taxon>Sphingobacteriia</taxon>
        <taxon>Sphingobacteriales</taxon>
        <taxon>Sphingobacteriaceae</taxon>
        <taxon>Pseudopedobacter</taxon>
    </lineage>
</organism>
<feature type="domain" description="Rad50/SbcC-type AAA" evidence="1">
    <location>
        <begin position="5"/>
        <end position="176"/>
    </location>
</feature>